<dbReference type="EMBL" id="BAABHD010000029">
    <property type="protein sequence ID" value="GAA4457504.1"/>
    <property type="molecule type" value="Genomic_DNA"/>
</dbReference>
<protein>
    <submittedName>
        <fullName evidence="1">DUF3368 domain-containing protein</fullName>
    </submittedName>
</protein>
<accession>A0ABP8MWW7</accession>
<dbReference type="RefSeq" id="WP_345244507.1">
    <property type="nucleotide sequence ID" value="NZ_BAABHD010000029.1"/>
</dbReference>
<evidence type="ECO:0000313" key="2">
    <source>
        <dbReference type="Proteomes" id="UP001501175"/>
    </source>
</evidence>
<dbReference type="PANTHER" id="PTHR39550">
    <property type="entry name" value="SLL0658 PROTEIN"/>
    <property type="match status" value="1"/>
</dbReference>
<gene>
    <name evidence="1" type="ORF">GCM10023189_28310</name>
</gene>
<dbReference type="PANTHER" id="PTHR39550:SF1">
    <property type="entry name" value="SLL0658 PROTEIN"/>
    <property type="match status" value="1"/>
</dbReference>
<name>A0ABP8MWW7_9BACT</name>
<keyword evidence="2" id="KW-1185">Reference proteome</keyword>
<evidence type="ECO:0000313" key="1">
    <source>
        <dbReference type="EMBL" id="GAA4457504.1"/>
    </source>
</evidence>
<sequence>MQKVVIADTSCLIVLRKINRLDLLQNLFGSITITRTIAAEYKLPLPNWIVVAQPVETETFLYLTGRLDAGESEAIALAAETQDSLLVIDEHKGKAVAKQLKLDIIGTLGVILKAKEAGVIESVKDVLTELRTQTDFRFSAAIEAVVLKKAGE</sequence>
<dbReference type="Proteomes" id="UP001501175">
    <property type="component" value="Unassembled WGS sequence"/>
</dbReference>
<reference evidence="2" key="1">
    <citation type="journal article" date="2019" name="Int. J. Syst. Evol. Microbiol.">
        <title>The Global Catalogue of Microorganisms (GCM) 10K type strain sequencing project: providing services to taxonomists for standard genome sequencing and annotation.</title>
        <authorList>
            <consortium name="The Broad Institute Genomics Platform"/>
            <consortium name="The Broad Institute Genome Sequencing Center for Infectious Disease"/>
            <person name="Wu L."/>
            <person name="Ma J."/>
        </authorList>
    </citation>
    <scope>NUCLEOTIDE SEQUENCE [LARGE SCALE GENOMIC DNA]</scope>
    <source>
        <strain evidence="2">JCM 17927</strain>
    </source>
</reference>
<comment type="caution">
    <text evidence="1">The sequence shown here is derived from an EMBL/GenBank/DDBJ whole genome shotgun (WGS) entry which is preliminary data.</text>
</comment>
<organism evidence="1 2">
    <name type="scientific">Nibrella saemangeumensis</name>
    <dbReference type="NCBI Taxonomy" id="1084526"/>
    <lineage>
        <taxon>Bacteria</taxon>
        <taxon>Pseudomonadati</taxon>
        <taxon>Bacteroidota</taxon>
        <taxon>Cytophagia</taxon>
        <taxon>Cytophagales</taxon>
        <taxon>Spirosomataceae</taxon>
        <taxon>Nibrella</taxon>
    </lineage>
</organism>
<dbReference type="InterPro" id="IPR021799">
    <property type="entry name" value="PIN-like_prokaryotic"/>
</dbReference>
<proteinExistence type="predicted"/>
<dbReference type="Pfam" id="PF11848">
    <property type="entry name" value="DUF3368"/>
    <property type="match status" value="1"/>
</dbReference>